<evidence type="ECO:0000313" key="4">
    <source>
        <dbReference type="Proteomes" id="UP000431269"/>
    </source>
</evidence>
<evidence type="ECO:0000313" key="3">
    <source>
        <dbReference type="EMBL" id="QGZ96488.1"/>
    </source>
</evidence>
<proteinExistence type="predicted"/>
<keyword evidence="3" id="KW-0808">Transferase</keyword>
<dbReference type="Pfam" id="PF00534">
    <property type="entry name" value="Glycos_transf_1"/>
    <property type="match status" value="1"/>
</dbReference>
<dbReference type="EC" id="2.4.1.345" evidence="3"/>
<dbReference type="Gene3D" id="3.40.50.2000">
    <property type="entry name" value="Glycogen Phosphorylase B"/>
    <property type="match status" value="2"/>
</dbReference>
<dbReference type="PANTHER" id="PTHR45947">
    <property type="entry name" value="SULFOQUINOVOSYL TRANSFERASE SQD2"/>
    <property type="match status" value="1"/>
</dbReference>
<keyword evidence="4" id="KW-1185">Reference proteome</keyword>
<dbReference type="AlphaFoldDB" id="A0A6I6MT15"/>
<keyword evidence="3" id="KW-0328">Glycosyltransferase</keyword>
<feature type="domain" description="Glycosyltransferase subfamily 4-like N-terminal" evidence="2">
    <location>
        <begin position="19"/>
        <end position="201"/>
    </location>
</feature>
<dbReference type="GO" id="GO:0043750">
    <property type="term" value="F:phosphatidylinositol alpha-mannosyltransferase activity"/>
    <property type="evidence" value="ECO:0007669"/>
    <property type="project" value="UniProtKB-EC"/>
</dbReference>
<dbReference type="KEGG" id="tsv:DSM104635_03348"/>
<accession>A0A6I6MT15</accession>
<dbReference type="EMBL" id="CP047045">
    <property type="protein sequence ID" value="QGZ96488.1"/>
    <property type="molecule type" value="Genomic_DNA"/>
</dbReference>
<protein>
    <submittedName>
        <fullName evidence="3">GDP-mannose-dependent alpha-(1-6)-phosphatidylinositol monomannoside mannosyltransferase</fullName>
        <ecNumber evidence="3">2.4.1.345</ecNumber>
    </submittedName>
</protein>
<feature type="domain" description="Glycosyl transferase family 1" evidence="1">
    <location>
        <begin position="217"/>
        <end position="383"/>
    </location>
</feature>
<dbReference type="InterPro" id="IPR028098">
    <property type="entry name" value="Glyco_trans_4-like_N"/>
</dbReference>
<dbReference type="InterPro" id="IPR050194">
    <property type="entry name" value="Glycosyltransferase_grp1"/>
</dbReference>
<sequence>MATAAPISFLVSRFPNPSETFIQAQAEGLLERGASVEITAFAAGDPERLGALRLKWENRFNVHYVPLPKTLGARLVAAPQAFMDKRAFPAVFDGGRFGDDASSLRLLIAASRWPKEPPKPRVWLAHYGRWGRFACALRDLGLIRGPIATVFHGRDMSSYLKKNPDAYASLFQRGDLFLPISELWREKLLKLGAPADRTLVHRMGVDTSRFKLAPRVLREGEPVKFIGVGRMVEKKGFDDAVRAFASLRREHGFENATLTLIGDGEMRDYLENFATSLNLGGLVRFAGLLPHAEVRRELSEAHMFVLPSKTAANGDMEGIPVALMEAMAQGMPVLATRHSGTPELVEHDVSGLLCKEGDWRTLSANMAVLARAPERWAAMGEAGSARVRAEFDLKVWNDRLLQRLNLLGAGKRALEPVET</sequence>
<organism evidence="3 4">
    <name type="scientific">Terricaulis silvestris</name>
    <dbReference type="NCBI Taxonomy" id="2686094"/>
    <lineage>
        <taxon>Bacteria</taxon>
        <taxon>Pseudomonadati</taxon>
        <taxon>Pseudomonadota</taxon>
        <taxon>Alphaproteobacteria</taxon>
        <taxon>Caulobacterales</taxon>
        <taxon>Caulobacteraceae</taxon>
        <taxon>Terricaulis</taxon>
    </lineage>
</organism>
<name>A0A6I6MT15_9CAUL</name>
<dbReference type="Pfam" id="PF13579">
    <property type="entry name" value="Glyco_trans_4_4"/>
    <property type="match status" value="1"/>
</dbReference>
<gene>
    <name evidence="3" type="primary">pimB_3</name>
    <name evidence="3" type="ORF">DSM104635_03348</name>
</gene>
<reference evidence="4" key="1">
    <citation type="submission" date="2019-12" db="EMBL/GenBank/DDBJ databases">
        <title>Complete genome of Terracaulis silvestris 0127_4.</title>
        <authorList>
            <person name="Vieira S."/>
            <person name="Riedel T."/>
            <person name="Sproer C."/>
            <person name="Pascual J."/>
            <person name="Boedeker C."/>
            <person name="Overmann J."/>
        </authorList>
    </citation>
    <scope>NUCLEOTIDE SEQUENCE [LARGE SCALE GENOMIC DNA]</scope>
    <source>
        <strain evidence="4">0127_4</strain>
    </source>
</reference>
<evidence type="ECO:0000259" key="2">
    <source>
        <dbReference type="Pfam" id="PF13579"/>
    </source>
</evidence>
<evidence type="ECO:0000259" key="1">
    <source>
        <dbReference type="Pfam" id="PF00534"/>
    </source>
</evidence>
<dbReference type="SUPFAM" id="SSF53756">
    <property type="entry name" value="UDP-Glycosyltransferase/glycogen phosphorylase"/>
    <property type="match status" value="1"/>
</dbReference>
<dbReference type="RefSeq" id="WP_158767272.1">
    <property type="nucleotide sequence ID" value="NZ_CP047045.1"/>
</dbReference>
<dbReference type="PANTHER" id="PTHR45947:SF3">
    <property type="entry name" value="SULFOQUINOVOSYL TRANSFERASE SQD2"/>
    <property type="match status" value="1"/>
</dbReference>
<dbReference type="Proteomes" id="UP000431269">
    <property type="component" value="Chromosome"/>
</dbReference>
<dbReference type="InterPro" id="IPR001296">
    <property type="entry name" value="Glyco_trans_1"/>
</dbReference>